<dbReference type="Pfam" id="PF00903">
    <property type="entry name" value="Glyoxalase"/>
    <property type="match status" value="1"/>
</dbReference>
<keyword evidence="2" id="KW-0560">Oxidoreductase</keyword>
<gene>
    <name evidence="2" type="ordered locus">RGE_12940</name>
</gene>
<accession>I0HNP8</accession>
<keyword evidence="3" id="KW-1185">Reference proteome</keyword>
<organism evidence="2 3">
    <name type="scientific">Rubrivivax gelatinosus (strain NBRC 100245 / IL144)</name>
    <dbReference type="NCBI Taxonomy" id="983917"/>
    <lineage>
        <taxon>Bacteria</taxon>
        <taxon>Pseudomonadati</taxon>
        <taxon>Pseudomonadota</taxon>
        <taxon>Betaproteobacteria</taxon>
        <taxon>Burkholderiales</taxon>
        <taxon>Sphaerotilaceae</taxon>
        <taxon>Rubrivivax</taxon>
    </lineage>
</organism>
<dbReference type="GO" id="GO:0051213">
    <property type="term" value="F:dioxygenase activity"/>
    <property type="evidence" value="ECO:0007669"/>
    <property type="project" value="UniProtKB-KW"/>
</dbReference>
<dbReference type="SUPFAM" id="SSF54593">
    <property type="entry name" value="Glyoxalase/Bleomycin resistance protein/Dihydroxybiphenyl dioxygenase"/>
    <property type="match status" value="1"/>
</dbReference>
<feature type="domain" description="Glyoxalase/fosfomycin resistance/dioxygenase" evidence="1">
    <location>
        <begin position="13"/>
        <end position="115"/>
    </location>
</feature>
<proteinExistence type="predicted"/>
<protein>
    <submittedName>
        <fullName evidence="2">Glyoxalase/bleomycin resistance protein/dioxygenase</fullName>
    </submittedName>
</protein>
<dbReference type="KEGG" id="rge:RGE_12940"/>
<dbReference type="eggNOG" id="COG0346">
    <property type="taxonomic scope" value="Bacteria"/>
</dbReference>
<evidence type="ECO:0000313" key="3">
    <source>
        <dbReference type="Proteomes" id="UP000007883"/>
    </source>
</evidence>
<dbReference type="InterPro" id="IPR029068">
    <property type="entry name" value="Glyas_Bleomycin-R_OHBP_Dase"/>
</dbReference>
<evidence type="ECO:0000313" key="2">
    <source>
        <dbReference type="EMBL" id="BAL94635.1"/>
    </source>
</evidence>
<dbReference type="HOGENOM" id="CLU_147344_1_1_4"/>
<name>I0HNP8_RUBGI</name>
<sequence length="126" mass="14439">MMTLQTEEIKAFVPARDFARSLDFYQALGFELHWTDGELAYLCHGDCAFLLQDFEAPDFAANYQMHLQVLDVEAWHALARGVAERFDTSIGTPEDRPWAMRDFTLFDPSGVLWRIAQRLPRSDAPA</sequence>
<dbReference type="AlphaFoldDB" id="I0HNP8"/>
<dbReference type="EMBL" id="AP012320">
    <property type="protein sequence ID" value="BAL94635.1"/>
    <property type="molecule type" value="Genomic_DNA"/>
</dbReference>
<dbReference type="STRING" id="983917.RGE_12940"/>
<dbReference type="InterPro" id="IPR004360">
    <property type="entry name" value="Glyas_Fos-R_dOase_dom"/>
</dbReference>
<evidence type="ECO:0000259" key="1">
    <source>
        <dbReference type="Pfam" id="PF00903"/>
    </source>
</evidence>
<dbReference type="CDD" id="cd08356">
    <property type="entry name" value="VOC_CChe_VCA0619_like"/>
    <property type="match status" value="1"/>
</dbReference>
<dbReference type="Gene3D" id="3.10.180.10">
    <property type="entry name" value="2,3-Dihydroxybiphenyl 1,2-Dioxygenase, domain 1"/>
    <property type="match status" value="1"/>
</dbReference>
<dbReference type="PATRIC" id="fig|983917.3.peg.1262"/>
<keyword evidence="2" id="KW-0223">Dioxygenase</keyword>
<dbReference type="Proteomes" id="UP000007883">
    <property type="component" value="Chromosome"/>
</dbReference>
<reference evidence="2 3" key="1">
    <citation type="journal article" date="2012" name="J. Bacteriol.">
        <title>Complete genome sequence of phototrophic betaproteobacterium Rubrivivax gelatinosus IL144.</title>
        <authorList>
            <person name="Nagashima S."/>
            <person name="Kamimura A."/>
            <person name="Shimizu T."/>
            <person name="Nakamura-isaki S."/>
            <person name="Aono E."/>
            <person name="Sakamoto K."/>
            <person name="Ichikawa N."/>
            <person name="Nakazawa H."/>
            <person name="Sekine M."/>
            <person name="Yamazaki S."/>
            <person name="Fujita N."/>
            <person name="Shimada K."/>
            <person name="Hanada S."/>
            <person name="Nagashima K.V.P."/>
        </authorList>
    </citation>
    <scope>NUCLEOTIDE SEQUENCE [LARGE SCALE GENOMIC DNA]</scope>
    <source>
        <strain evidence="3">NBRC 100245 / IL144</strain>
    </source>
</reference>